<geneLocation type="plasmid" evidence="1 4">
    <name>pSA1</name>
</geneLocation>
<reference evidence="1" key="2">
    <citation type="submission" date="2016-08" db="EMBL/GenBank/DDBJ databases">
        <authorList>
            <person name="Seilhamer J.J."/>
        </authorList>
    </citation>
    <scope>NUCLEOTIDE SEQUENCE [LARGE SCALE GENOMIC DNA]</scope>
    <source>
        <strain evidence="1">SA1</strain>
        <plasmid evidence="1">pSA1</plasmid>
    </source>
</reference>
<sequence>MTLTLLQAQTIVTATLAEARSQGAKALAVIVLDAGAHPVAFAREDGASLYRFDIARAKAEGAVGMDADTAVLAERAKGNPVFFHSVSAAVGGGIAFSPGGVVIRDANGALIGAVGVSGDTGECDADCALAGIRAAGLVEETEA</sequence>
<dbReference type="InterPro" id="IPR005624">
    <property type="entry name" value="PduO/GlcC-like"/>
</dbReference>
<dbReference type="InterPro" id="IPR052517">
    <property type="entry name" value="GlcG_carb_metab_protein"/>
</dbReference>
<organism evidence="2 3">
    <name type="scientific">Novosphingobium resinovorum</name>
    <dbReference type="NCBI Taxonomy" id="158500"/>
    <lineage>
        <taxon>Bacteria</taxon>
        <taxon>Pseudomonadati</taxon>
        <taxon>Pseudomonadota</taxon>
        <taxon>Alphaproteobacteria</taxon>
        <taxon>Sphingomonadales</taxon>
        <taxon>Sphingomonadaceae</taxon>
        <taxon>Novosphingobium</taxon>
    </lineage>
</organism>
<gene>
    <name evidence="1" type="ORF">BES08_23660</name>
    <name evidence="2" type="ORF">BV97_05040</name>
</gene>
<accession>A0A031JFX6</accession>
<dbReference type="KEGG" id="nre:BES08_23660"/>
<dbReference type="Proteomes" id="UP000024329">
    <property type="component" value="Unassembled WGS sequence"/>
</dbReference>
<dbReference type="AlphaFoldDB" id="A0A031JFX6"/>
<dbReference type="EMBL" id="CP017076">
    <property type="protein sequence ID" value="AOR79771.1"/>
    <property type="molecule type" value="Genomic_DNA"/>
</dbReference>
<dbReference type="Pfam" id="PF03928">
    <property type="entry name" value="HbpS-like"/>
    <property type="match status" value="1"/>
</dbReference>
<evidence type="ECO:0000313" key="3">
    <source>
        <dbReference type="Proteomes" id="UP000024329"/>
    </source>
</evidence>
<dbReference type="OrthoDB" id="9815788at2"/>
<keyword evidence="4" id="KW-1185">Reference proteome</keyword>
<dbReference type="Gene3D" id="3.30.450.150">
    <property type="entry name" value="Haem-degrading domain"/>
    <property type="match status" value="1"/>
</dbReference>
<keyword evidence="1" id="KW-0614">Plasmid</keyword>
<dbReference type="EMBL" id="JFYZ01000049">
    <property type="protein sequence ID" value="EZP73029.1"/>
    <property type="molecule type" value="Genomic_DNA"/>
</dbReference>
<evidence type="ECO:0000313" key="1">
    <source>
        <dbReference type="EMBL" id="AOR79771.1"/>
    </source>
</evidence>
<dbReference type="InterPro" id="IPR038084">
    <property type="entry name" value="PduO/GlcC-like_sf"/>
</dbReference>
<reference evidence="2 3" key="1">
    <citation type="submission" date="2014-03" db="EMBL/GenBank/DDBJ databases">
        <title>Whole genome sequence of Novosphingobium resinovorum KF1.</title>
        <authorList>
            <person name="Gan H.M."/>
            <person name="Gan H.Y."/>
            <person name="Chew T.H."/>
            <person name="Savka M.A."/>
        </authorList>
    </citation>
    <scope>NUCLEOTIDE SEQUENCE [LARGE SCALE GENOMIC DNA]</scope>
    <source>
        <strain evidence="2 3">KF1</strain>
    </source>
</reference>
<dbReference type="RefSeq" id="WP_036529819.1">
    <property type="nucleotide sequence ID" value="NZ_CP017076.1"/>
</dbReference>
<proteinExistence type="predicted"/>
<evidence type="ECO:0000313" key="2">
    <source>
        <dbReference type="EMBL" id="EZP73029.1"/>
    </source>
</evidence>
<reference evidence="4" key="3">
    <citation type="journal article" date="2017" name="J. Biotechnol.">
        <title>Complete genome sequence of Novosphingobium resinovorum SA1, a versatile xenobiotic-degrading bacterium capable of utilizing sulfanilic acid.</title>
        <authorList>
            <person name="Hegedus B."/>
            <person name="Kos P.B."/>
            <person name="Balint B."/>
            <person name="Maroti G."/>
            <person name="Gan H.M."/>
            <person name="Perei K."/>
            <person name="Rakhely G."/>
        </authorList>
    </citation>
    <scope>NUCLEOTIDE SEQUENCE [LARGE SCALE GENOMIC DNA]</scope>
    <source>
        <strain evidence="4">SA1</strain>
    </source>
</reference>
<evidence type="ECO:0000313" key="4">
    <source>
        <dbReference type="Proteomes" id="UP000094626"/>
    </source>
</evidence>
<dbReference type="PATRIC" id="fig|158500.4.peg.5118"/>
<dbReference type="eggNOG" id="COG3193">
    <property type="taxonomic scope" value="Bacteria"/>
</dbReference>
<dbReference type="PANTHER" id="PTHR34309">
    <property type="entry name" value="SLR1406 PROTEIN"/>
    <property type="match status" value="1"/>
</dbReference>
<name>A0A031JFX6_9SPHN</name>
<dbReference type="SUPFAM" id="SSF143744">
    <property type="entry name" value="GlcG-like"/>
    <property type="match status" value="1"/>
</dbReference>
<protein>
    <submittedName>
        <fullName evidence="2">GlcG protein</fullName>
    </submittedName>
</protein>
<dbReference type="PANTHER" id="PTHR34309:SF10">
    <property type="entry name" value="SLR1406 PROTEIN"/>
    <property type="match status" value="1"/>
</dbReference>
<dbReference type="Proteomes" id="UP000094626">
    <property type="component" value="Plasmid pSA1"/>
</dbReference>